<dbReference type="EMBL" id="CM047591">
    <property type="protein sequence ID" value="KAI9918643.1"/>
    <property type="molecule type" value="Genomic_DNA"/>
</dbReference>
<dbReference type="Proteomes" id="UP001163321">
    <property type="component" value="Chromosome 12"/>
</dbReference>
<comment type="caution">
    <text evidence="1">The sequence shown here is derived from an EMBL/GenBank/DDBJ whole genome shotgun (WGS) entry which is preliminary data.</text>
</comment>
<sequence length="66" mass="7432">MTFYACSVGCFSWHAWPVGVQLTSCSLLYQHHDAVKIQKLACGCLGINVECRWESNPYGKRHGVLM</sequence>
<proteinExistence type="predicted"/>
<organism evidence="1 2">
    <name type="scientific">Peronosclerospora sorghi</name>
    <dbReference type="NCBI Taxonomy" id="230839"/>
    <lineage>
        <taxon>Eukaryota</taxon>
        <taxon>Sar</taxon>
        <taxon>Stramenopiles</taxon>
        <taxon>Oomycota</taxon>
        <taxon>Peronosporomycetes</taxon>
        <taxon>Peronosporales</taxon>
        <taxon>Peronosporaceae</taxon>
        <taxon>Peronosclerospora</taxon>
    </lineage>
</organism>
<evidence type="ECO:0000313" key="1">
    <source>
        <dbReference type="EMBL" id="KAI9918643.1"/>
    </source>
</evidence>
<keyword evidence="2" id="KW-1185">Reference proteome</keyword>
<name>A0ACC0WKN7_9STRA</name>
<reference evidence="1 2" key="1">
    <citation type="journal article" date="2022" name="bioRxiv">
        <title>The genome of the oomycete Peronosclerospora sorghi, a cosmopolitan pathogen of maize and sorghum, is inflated with dispersed pseudogenes.</title>
        <authorList>
            <person name="Fletcher K."/>
            <person name="Martin F."/>
            <person name="Isakeit T."/>
            <person name="Cavanaugh K."/>
            <person name="Magill C."/>
            <person name="Michelmore R."/>
        </authorList>
    </citation>
    <scope>NUCLEOTIDE SEQUENCE [LARGE SCALE GENOMIC DNA]</scope>
    <source>
        <strain evidence="1">P6</strain>
    </source>
</reference>
<accession>A0ACC0WKN7</accession>
<protein>
    <submittedName>
        <fullName evidence="1">Uncharacterized protein</fullName>
    </submittedName>
</protein>
<evidence type="ECO:0000313" key="2">
    <source>
        <dbReference type="Proteomes" id="UP001163321"/>
    </source>
</evidence>
<gene>
    <name evidence="1" type="ORF">PsorP6_012111</name>
</gene>